<evidence type="ECO:0000256" key="3">
    <source>
        <dbReference type="ARBA" id="ARBA00023125"/>
    </source>
</evidence>
<dbReference type="Gene3D" id="1.10.10.10">
    <property type="entry name" value="Winged helix-like DNA-binding domain superfamily/Winged helix DNA-binding domain"/>
    <property type="match status" value="1"/>
</dbReference>
<evidence type="ECO:0000313" key="6">
    <source>
        <dbReference type="EMBL" id="TQM33823.1"/>
    </source>
</evidence>
<accession>A0A543FIX7</accession>
<keyword evidence="7" id="KW-1185">Reference proteome</keyword>
<dbReference type="PROSITE" id="PS50931">
    <property type="entry name" value="HTH_LYSR"/>
    <property type="match status" value="1"/>
</dbReference>
<comment type="similarity">
    <text evidence="1">Belongs to the LysR transcriptional regulatory family.</text>
</comment>
<dbReference type="InterPro" id="IPR005119">
    <property type="entry name" value="LysR_subst-bd"/>
</dbReference>
<organism evidence="6 7">
    <name type="scientific">Microbacterium kyungheense</name>
    <dbReference type="NCBI Taxonomy" id="1263636"/>
    <lineage>
        <taxon>Bacteria</taxon>
        <taxon>Bacillati</taxon>
        <taxon>Actinomycetota</taxon>
        <taxon>Actinomycetes</taxon>
        <taxon>Micrococcales</taxon>
        <taxon>Microbacteriaceae</taxon>
        <taxon>Microbacterium</taxon>
    </lineage>
</organism>
<dbReference type="GO" id="GO:0000976">
    <property type="term" value="F:transcription cis-regulatory region binding"/>
    <property type="evidence" value="ECO:0007669"/>
    <property type="project" value="TreeGrafter"/>
</dbReference>
<evidence type="ECO:0000256" key="2">
    <source>
        <dbReference type="ARBA" id="ARBA00023015"/>
    </source>
</evidence>
<gene>
    <name evidence="6" type="ORF">FB391_0106</name>
</gene>
<dbReference type="AlphaFoldDB" id="A0A543FIX7"/>
<dbReference type="InterPro" id="IPR036390">
    <property type="entry name" value="WH_DNA-bd_sf"/>
</dbReference>
<protein>
    <submittedName>
        <fullName evidence="6">LysR family transcriptional regulator</fullName>
    </submittedName>
</protein>
<dbReference type="GO" id="GO:0003700">
    <property type="term" value="F:DNA-binding transcription factor activity"/>
    <property type="evidence" value="ECO:0007669"/>
    <property type="project" value="InterPro"/>
</dbReference>
<dbReference type="SUPFAM" id="SSF46785">
    <property type="entry name" value="Winged helix' DNA-binding domain"/>
    <property type="match status" value="1"/>
</dbReference>
<dbReference type="EMBL" id="VFPE01000001">
    <property type="protein sequence ID" value="TQM33823.1"/>
    <property type="molecule type" value="Genomic_DNA"/>
</dbReference>
<dbReference type="Pfam" id="PF00126">
    <property type="entry name" value="HTH_1"/>
    <property type="match status" value="1"/>
</dbReference>
<keyword evidence="4" id="KW-0804">Transcription</keyword>
<evidence type="ECO:0000256" key="4">
    <source>
        <dbReference type="ARBA" id="ARBA00023163"/>
    </source>
</evidence>
<evidence type="ECO:0000313" key="7">
    <source>
        <dbReference type="Proteomes" id="UP000320235"/>
    </source>
</evidence>
<feature type="domain" description="HTH lysR-type" evidence="5">
    <location>
        <begin position="5"/>
        <end position="62"/>
    </location>
</feature>
<keyword evidence="3" id="KW-0238">DNA-binding</keyword>
<proteinExistence type="inferred from homology"/>
<dbReference type="RefSeq" id="WP_185842869.1">
    <property type="nucleotide sequence ID" value="NZ_BAABLH010000013.1"/>
</dbReference>
<dbReference type="PANTHER" id="PTHR30126">
    <property type="entry name" value="HTH-TYPE TRANSCRIPTIONAL REGULATOR"/>
    <property type="match status" value="1"/>
</dbReference>
<dbReference type="Pfam" id="PF03466">
    <property type="entry name" value="LysR_substrate"/>
    <property type="match status" value="1"/>
</dbReference>
<dbReference type="PANTHER" id="PTHR30126:SF39">
    <property type="entry name" value="HTH-TYPE TRANSCRIPTIONAL REGULATOR CYSL"/>
    <property type="match status" value="1"/>
</dbReference>
<dbReference type="Proteomes" id="UP000320235">
    <property type="component" value="Unassembled WGS sequence"/>
</dbReference>
<dbReference type="Gene3D" id="3.40.190.10">
    <property type="entry name" value="Periplasmic binding protein-like II"/>
    <property type="match status" value="2"/>
</dbReference>
<reference evidence="6 7" key="1">
    <citation type="submission" date="2019-06" db="EMBL/GenBank/DDBJ databases">
        <title>Sequencing the genomes of 1000 actinobacteria strains.</title>
        <authorList>
            <person name="Klenk H.-P."/>
        </authorList>
    </citation>
    <scope>NUCLEOTIDE SEQUENCE [LARGE SCALE GENOMIC DNA]</scope>
    <source>
        <strain evidence="6 7">DSM 105492</strain>
    </source>
</reference>
<dbReference type="InterPro" id="IPR000847">
    <property type="entry name" value="LysR_HTH_N"/>
</dbReference>
<evidence type="ECO:0000259" key="5">
    <source>
        <dbReference type="PROSITE" id="PS50931"/>
    </source>
</evidence>
<keyword evidence="2" id="KW-0805">Transcription regulation</keyword>
<comment type="caution">
    <text evidence="6">The sequence shown here is derived from an EMBL/GenBank/DDBJ whole genome shotgun (WGS) entry which is preliminary data.</text>
</comment>
<sequence length="304" mass="32210">MGYVPDVEALRLLRAVFETGSISAAARERGVTQQSASARLRAMERSLGLELLLRSPHGVTATPAGEVFASWADDLLHAADRLETGVDQLRGESGRELAVAASQTVAAHLLPHWLVTLRTTQQAAGRPPTEVRLLTANSADTCERVRSGAASIGFIESPEPLTDLWSRVIARDELVVVVATDHPWASRDAVGLDEVAATGLVARERGSGTRRAWELVVEGRLGRPPAEPAIVLANAAAIRSAVAGGLAPAVLSSRVVADDLRLGRLARVAVATEPILRPITAIWRGTARDLTPVARELLEAARAA</sequence>
<evidence type="ECO:0000256" key="1">
    <source>
        <dbReference type="ARBA" id="ARBA00009437"/>
    </source>
</evidence>
<dbReference type="SUPFAM" id="SSF53850">
    <property type="entry name" value="Periplasmic binding protein-like II"/>
    <property type="match status" value="1"/>
</dbReference>
<name>A0A543FIX7_9MICO</name>
<dbReference type="InterPro" id="IPR036388">
    <property type="entry name" value="WH-like_DNA-bd_sf"/>
</dbReference>